<dbReference type="Gene3D" id="1.10.10.10">
    <property type="entry name" value="Winged helix-like DNA-binding domain superfamily/Winged helix DNA-binding domain"/>
    <property type="match status" value="1"/>
</dbReference>
<accession>A0ABT5JWN5</accession>
<dbReference type="Proteomes" id="UP001216558">
    <property type="component" value="Unassembled WGS sequence"/>
</dbReference>
<dbReference type="EMBL" id="JAQQXQ010000017">
    <property type="protein sequence ID" value="MDC8755937.1"/>
    <property type="molecule type" value="Genomic_DNA"/>
</dbReference>
<gene>
    <name evidence="1" type="ORF">OIK40_14915</name>
</gene>
<evidence type="ECO:0000313" key="2">
    <source>
        <dbReference type="Proteomes" id="UP001216558"/>
    </source>
</evidence>
<proteinExistence type="predicted"/>
<sequence>MDVKLLATKIEAAQVILDEMRREAGIEPSKDIRLSVTSRQETALEAAVRAYEERRKRGRHFENTQLFGEPAWDILLDLYIHQAHNESVSVKSATIGSGASAATALRWLEVLDKEGLVRSEEDPSDNRRRLLRLTPEGYESITRYLEEVSR</sequence>
<protein>
    <submittedName>
        <fullName evidence="1">Transcriptional regulator</fullName>
    </submittedName>
</protein>
<dbReference type="InterPro" id="IPR036388">
    <property type="entry name" value="WH-like_DNA-bd_sf"/>
</dbReference>
<comment type="caution">
    <text evidence="1">The sequence shown here is derived from an EMBL/GenBank/DDBJ whole genome shotgun (WGS) entry which is preliminary data.</text>
</comment>
<name>A0ABT5JWN5_9SPHN</name>
<evidence type="ECO:0000313" key="1">
    <source>
        <dbReference type="EMBL" id="MDC8755937.1"/>
    </source>
</evidence>
<dbReference type="InterPro" id="IPR036390">
    <property type="entry name" value="WH_DNA-bd_sf"/>
</dbReference>
<dbReference type="RefSeq" id="WP_273679149.1">
    <property type="nucleotide sequence ID" value="NZ_JAQQXQ010000017.1"/>
</dbReference>
<organism evidence="1 2">
    <name type="scientific">Erythrobacter fulvus</name>
    <dbReference type="NCBI Taxonomy" id="2987523"/>
    <lineage>
        <taxon>Bacteria</taxon>
        <taxon>Pseudomonadati</taxon>
        <taxon>Pseudomonadota</taxon>
        <taxon>Alphaproteobacteria</taxon>
        <taxon>Sphingomonadales</taxon>
        <taxon>Erythrobacteraceae</taxon>
        <taxon>Erythrobacter/Porphyrobacter group</taxon>
        <taxon>Erythrobacter</taxon>
    </lineage>
</organism>
<keyword evidence="2" id="KW-1185">Reference proteome</keyword>
<dbReference type="SUPFAM" id="SSF46785">
    <property type="entry name" value="Winged helix' DNA-binding domain"/>
    <property type="match status" value="1"/>
</dbReference>
<reference evidence="1 2" key="1">
    <citation type="submission" date="2022-10" db="EMBL/GenBank/DDBJ databases">
        <title>Erythrobacter sp. sf7 Genome sequencing.</title>
        <authorList>
            <person name="Park S."/>
        </authorList>
    </citation>
    <scope>NUCLEOTIDE SEQUENCE [LARGE SCALE GENOMIC DNA]</scope>
    <source>
        <strain evidence="2">sf7</strain>
    </source>
</reference>